<dbReference type="GO" id="GO:0006355">
    <property type="term" value="P:regulation of DNA-templated transcription"/>
    <property type="evidence" value="ECO:0007669"/>
    <property type="project" value="InterPro"/>
</dbReference>
<dbReference type="SMART" id="SM00421">
    <property type="entry name" value="HTH_LUXR"/>
    <property type="match status" value="1"/>
</dbReference>
<protein>
    <submittedName>
        <fullName evidence="3">DNA-binding NarL/FixJ family response regulator</fullName>
    </submittedName>
</protein>
<gene>
    <name evidence="3" type="ORF">DES45_102163</name>
</gene>
<dbReference type="GO" id="GO:0003677">
    <property type="term" value="F:DNA binding"/>
    <property type="evidence" value="ECO:0007669"/>
    <property type="project" value="UniProtKB-KW"/>
</dbReference>
<reference evidence="3 4" key="1">
    <citation type="submission" date="2018-07" db="EMBL/GenBank/DDBJ databases">
        <title>Genomic Encyclopedia of Type Strains, Phase IV (KMG-IV): sequencing the most valuable type-strain genomes for metagenomic binning, comparative biology and taxonomic classification.</title>
        <authorList>
            <person name="Goeker M."/>
        </authorList>
    </citation>
    <scope>NUCLEOTIDE SEQUENCE [LARGE SCALE GENOMIC DNA]</scope>
    <source>
        <strain evidence="3 4">DSM 14364</strain>
    </source>
</reference>
<dbReference type="InterPro" id="IPR000792">
    <property type="entry name" value="Tscrpt_reg_LuxR_C"/>
</dbReference>
<dbReference type="SUPFAM" id="SSF46894">
    <property type="entry name" value="C-terminal effector domain of the bipartite response regulators"/>
    <property type="match status" value="1"/>
</dbReference>
<dbReference type="CDD" id="cd06170">
    <property type="entry name" value="LuxR_C_like"/>
    <property type="match status" value="1"/>
</dbReference>
<dbReference type="InterPro" id="IPR011006">
    <property type="entry name" value="CheY-like_superfamily"/>
</dbReference>
<dbReference type="EMBL" id="QQBB01000002">
    <property type="protein sequence ID" value="RDI60775.1"/>
    <property type="molecule type" value="Genomic_DNA"/>
</dbReference>
<accession>A0A370HR67</accession>
<evidence type="ECO:0000313" key="4">
    <source>
        <dbReference type="Proteomes" id="UP000254925"/>
    </source>
</evidence>
<evidence type="ECO:0000259" key="2">
    <source>
        <dbReference type="PROSITE" id="PS50043"/>
    </source>
</evidence>
<dbReference type="AlphaFoldDB" id="A0A370HR67"/>
<comment type="caution">
    <text evidence="3">The sequence shown here is derived from an EMBL/GenBank/DDBJ whole genome shotgun (WGS) entry which is preliminary data.</text>
</comment>
<dbReference type="PANTHER" id="PTHR43214:SF42">
    <property type="entry name" value="TRANSCRIPTIONAL REGULATORY PROTEIN DESR"/>
    <property type="match status" value="1"/>
</dbReference>
<feature type="domain" description="HTH luxR-type" evidence="2">
    <location>
        <begin position="166"/>
        <end position="231"/>
    </location>
</feature>
<dbReference type="RefSeq" id="WP_114768991.1">
    <property type="nucleotide sequence ID" value="NZ_QQBB01000002.1"/>
</dbReference>
<dbReference type="PRINTS" id="PR00038">
    <property type="entry name" value="HTHLUXR"/>
</dbReference>
<dbReference type="OrthoDB" id="7272316at2"/>
<sequence length="243" mass="26558">MNAIAANQLQDDVVLILDTMKLRSAGLASLLEPWARLMGMKLQCAGLESVEQIGSCRMVVLSVGGSTVSNPEILDWIKHLRAKWPETALVVVSDREDSSEVARAFGAGANGFIPTNYEPEITRQALSFIIGGGSFFPPTILTDLPTHSDIMLETTNRRAQSGEPGEARLINGFTPRQQEVLELLRRGDSNKVIGRRLSMTEATVKVHVRQIMRKLGASNRTQAALICSSESHQAAHLFPTPQK</sequence>
<dbReference type="InterPro" id="IPR039420">
    <property type="entry name" value="WalR-like"/>
</dbReference>
<dbReference type="PROSITE" id="PS50043">
    <property type="entry name" value="HTH_LUXR_2"/>
    <property type="match status" value="1"/>
</dbReference>
<organism evidence="3 4">
    <name type="scientific">Microvirga subterranea</name>
    <dbReference type="NCBI Taxonomy" id="186651"/>
    <lineage>
        <taxon>Bacteria</taxon>
        <taxon>Pseudomonadati</taxon>
        <taxon>Pseudomonadota</taxon>
        <taxon>Alphaproteobacteria</taxon>
        <taxon>Hyphomicrobiales</taxon>
        <taxon>Methylobacteriaceae</taxon>
        <taxon>Microvirga</taxon>
    </lineage>
</organism>
<dbReference type="PANTHER" id="PTHR43214">
    <property type="entry name" value="TWO-COMPONENT RESPONSE REGULATOR"/>
    <property type="match status" value="1"/>
</dbReference>
<evidence type="ECO:0000313" key="3">
    <source>
        <dbReference type="EMBL" id="RDI60775.1"/>
    </source>
</evidence>
<dbReference type="Pfam" id="PF00196">
    <property type="entry name" value="GerE"/>
    <property type="match status" value="1"/>
</dbReference>
<proteinExistence type="predicted"/>
<dbReference type="Proteomes" id="UP000254925">
    <property type="component" value="Unassembled WGS sequence"/>
</dbReference>
<dbReference type="Gene3D" id="3.40.50.2300">
    <property type="match status" value="1"/>
</dbReference>
<dbReference type="SUPFAM" id="SSF52172">
    <property type="entry name" value="CheY-like"/>
    <property type="match status" value="1"/>
</dbReference>
<evidence type="ECO:0000256" key="1">
    <source>
        <dbReference type="ARBA" id="ARBA00023125"/>
    </source>
</evidence>
<dbReference type="InterPro" id="IPR016032">
    <property type="entry name" value="Sig_transdc_resp-reg_C-effctor"/>
</dbReference>
<keyword evidence="1 3" id="KW-0238">DNA-binding</keyword>
<keyword evidence="4" id="KW-1185">Reference proteome</keyword>
<name>A0A370HR67_9HYPH</name>